<name>A0A0B6F145_9CORY</name>
<dbReference type="Proteomes" id="UP000031890">
    <property type="component" value="Chromosome"/>
</dbReference>
<sequence>MDAFEYAQLEDGLDYLYAFFDEDLEERVRAGRELLPEGMEDILGDHTLEDFVWLWIKEPGPRGFRQYVRDGGYDESEISEAFLLARTEWGMNTPPHVEWLKEDGVEVPEFP</sequence>
<protein>
    <submittedName>
        <fullName evidence="1">Uncharacterized protein</fullName>
    </submittedName>
</protein>
<evidence type="ECO:0000313" key="1">
    <source>
        <dbReference type="EMBL" id="AJI77751.1"/>
    </source>
</evidence>
<dbReference type="AlphaFoldDB" id="A0A0B6F145"/>
<organism evidence="1 2">
    <name type="scientific">Corynebacterium singulare</name>
    <dbReference type="NCBI Taxonomy" id="161899"/>
    <lineage>
        <taxon>Bacteria</taxon>
        <taxon>Bacillati</taxon>
        <taxon>Actinomycetota</taxon>
        <taxon>Actinomycetes</taxon>
        <taxon>Mycobacteriales</taxon>
        <taxon>Corynebacteriaceae</taxon>
        <taxon>Corynebacterium</taxon>
    </lineage>
</organism>
<dbReference type="OrthoDB" id="4412866at2"/>
<dbReference type="KEGG" id="csx:CSING_00930"/>
<gene>
    <name evidence="1" type="ORF">CSING_00930</name>
</gene>
<dbReference type="STRING" id="161899.CSING_00930"/>
<dbReference type="RefSeq" id="WP_042528899.1">
    <property type="nucleotide sequence ID" value="NZ_CP010827.1"/>
</dbReference>
<dbReference type="HOGENOM" id="CLU_2166744_0_0_11"/>
<accession>A0A0B6F145</accession>
<evidence type="ECO:0000313" key="2">
    <source>
        <dbReference type="Proteomes" id="UP000031890"/>
    </source>
</evidence>
<reference evidence="1 2" key="1">
    <citation type="journal article" date="2015" name="Genome Announc.">
        <title>Complete Genome Sequence and Annotation of Corynebacterium singulare DSM 44357, Isolated from a Human Semen Specimen.</title>
        <authorList>
            <person name="Merten M."/>
            <person name="Brinkrolf K."/>
            <person name="Albersmeier A."/>
            <person name="Kutter Y."/>
            <person name="Ruckert C."/>
            <person name="Tauch A."/>
        </authorList>
    </citation>
    <scope>NUCLEOTIDE SEQUENCE [LARGE SCALE GENOMIC DNA]</scope>
    <source>
        <strain evidence="1">IBS B52218</strain>
    </source>
</reference>
<proteinExistence type="predicted"/>
<dbReference type="EMBL" id="CP010827">
    <property type="protein sequence ID" value="AJI77751.1"/>
    <property type="molecule type" value="Genomic_DNA"/>
</dbReference>